<reference evidence="5 6" key="2">
    <citation type="journal article" date="2011" name="Stand. Genomic Sci.">
        <title>Complete genome sequence of Mahella australiensis type strain (50-1 BON).</title>
        <authorList>
            <person name="Sikorski J."/>
            <person name="Teshima H."/>
            <person name="Nolan M."/>
            <person name="Lucas S."/>
            <person name="Hammon N."/>
            <person name="Deshpande S."/>
            <person name="Cheng J.F."/>
            <person name="Pitluck S."/>
            <person name="Liolios K."/>
            <person name="Pagani I."/>
            <person name="Ivanova N."/>
            <person name="Huntemann M."/>
            <person name="Mavromatis K."/>
            <person name="Ovchinikova G."/>
            <person name="Pati A."/>
            <person name="Tapia R."/>
            <person name="Han C."/>
            <person name="Goodwin L."/>
            <person name="Chen A."/>
            <person name="Palaniappan K."/>
            <person name="Land M."/>
            <person name="Hauser L."/>
            <person name="Ngatchou-Djao O.D."/>
            <person name="Rohde M."/>
            <person name="Pukall R."/>
            <person name="Spring S."/>
            <person name="Abt B."/>
            <person name="Goker M."/>
            <person name="Detter J.C."/>
            <person name="Woyke T."/>
            <person name="Bristow J."/>
            <person name="Markowitz V."/>
            <person name="Hugenholtz P."/>
            <person name="Eisen J.A."/>
            <person name="Kyrpides N.C."/>
            <person name="Klenk H.P."/>
            <person name="Lapidus A."/>
        </authorList>
    </citation>
    <scope>NUCLEOTIDE SEQUENCE [LARGE SCALE GENOMIC DNA]</scope>
    <source>
        <strain evidence="6">DSM 15567 / CIP 107919 / 50-1 BON</strain>
    </source>
</reference>
<keyword evidence="6" id="KW-1185">Reference proteome</keyword>
<accession>F3ZXA0</accession>
<dbReference type="eggNOG" id="COG4123">
    <property type="taxonomic scope" value="Bacteria"/>
</dbReference>
<dbReference type="GO" id="GO:0008168">
    <property type="term" value="F:methyltransferase activity"/>
    <property type="evidence" value="ECO:0007669"/>
    <property type="project" value="UniProtKB-KW"/>
</dbReference>
<keyword evidence="1 5" id="KW-0489">Methyltransferase</keyword>
<dbReference type="AlphaFoldDB" id="F3ZXA0"/>
<organism evidence="5 6">
    <name type="scientific">Mahella australiensis (strain DSM 15567 / CIP 107919 / 50-1 BON)</name>
    <dbReference type="NCBI Taxonomy" id="697281"/>
    <lineage>
        <taxon>Bacteria</taxon>
        <taxon>Bacillati</taxon>
        <taxon>Bacillota</taxon>
        <taxon>Clostridia</taxon>
        <taxon>Thermoanaerobacterales</taxon>
        <taxon>Thermoanaerobacterales Family IV. Incertae Sedis</taxon>
        <taxon>Mahella</taxon>
    </lineage>
</organism>
<evidence type="ECO:0000259" key="4">
    <source>
        <dbReference type="Pfam" id="PF13649"/>
    </source>
</evidence>
<dbReference type="SUPFAM" id="SSF53335">
    <property type="entry name" value="S-adenosyl-L-methionine-dependent methyltransferases"/>
    <property type="match status" value="1"/>
</dbReference>
<evidence type="ECO:0000313" key="5">
    <source>
        <dbReference type="EMBL" id="AEE96557.1"/>
    </source>
</evidence>
<evidence type="ECO:0000256" key="1">
    <source>
        <dbReference type="ARBA" id="ARBA00022603"/>
    </source>
</evidence>
<dbReference type="Gene3D" id="3.40.50.150">
    <property type="entry name" value="Vaccinia Virus protein VP39"/>
    <property type="match status" value="1"/>
</dbReference>
<dbReference type="STRING" id="697281.Mahau_1363"/>
<evidence type="ECO:0000256" key="2">
    <source>
        <dbReference type="ARBA" id="ARBA00022679"/>
    </source>
</evidence>
<dbReference type="HOGENOM" id="CLU_069129_5_2_9"/>
<name>F3ZXA0_MAHA5</name>
<dbReference type="InterPro" id="IPR041698">
    <property type="entry name" value="Methyltransf_25"/>
</dbReference>
<dbReference type="Proteomes" id="UP000008457">
    <property type="component" value="Chromosome"/>
</dbReference>
<dbReference type="OrthoDB" id="9811589at2"/>
<dbReference type="RefSeq" id="WP_013780987.1">
    <property type="nucleotide sequence ID" value="NC_015520.1"/>
</dbReference>
<gene>
    <name evidence="5" type="ordered locus">Mahau_1363</name>
</gene>
<dbReference type="GO" id="GO:0032259">
    <property type="term" value="P:methylation"/>
    <property type="evidence" value="ECO:0007669"/>
    <property type="project" value="UniProtKB-KW"/>
</dbReference>
<proteinExistence type="predicted"/>
<dbReference type="Pfam" id="PF13649">
    <property type="entry name" value="Methyltransf_25"/>
    <property type="match status" value="1"/>
</dbReference>
<dbReference type="PANTHER" id="PTHR43464:SF19">
    <property type="entry name" value="UBIQUINONE BIOSYNTHESIS O-METHYLTRANSFERASE, MITOCHONDRIAL"/>
    <property type="match status" value="1"/>
</dbReference>
<dbReference type="KEGG" id="mas:Mahau_1363"/>
<keyword evidence="2" id="KW-0808">Transferase</keyword>
<dbReference type="CDD" id="cd02440">
    <property type="entry name" value="AdoMet_MTases"/>
    <property type="match status" value="1"/>
</dbReference>
<feature type="domain" description="Methyltransferase" evidence="4">
    <location>
        <begin position="40"/>
        <end position="134"/>
    </location>
</feature>
<protein>
    <submittedName>
        <fullName evidence="5">Methyltransferase type 11</fullName>
    </submittedName>
</protein>
<dbReference type="Gene3D" id="2.20.25.110">
    <property type="entry name" value="S-adenosyl-L-methionine-dependent methyltransferases"/>
    <property type="match status" value="1"/>
</dbReference>
<evidence type="ECO:0000256" key="3">
    <source>
        <dbReference type="ARBA" id="ARBA00022691"/>
    </source>
</evidence>
<dbReference type="InterPro" id="IPR029063">
    <property type="entry name" value="SAM-dependent_MTases_sf"/>
</dbReference>
<dbReference type="EMBL" id="CP002360">
    <property type="protein sequence ID" value="AEE96557.1"/>
    <property type="molecule type" value="Genomic_DNA"/>
</dbReference>
<dbReference type="PANTHER" id="PTHR43464">
    <property type="entry name" value="METHYLTRANSFERASE"/>
    <property type="match status" value="1"/>
</dbReference>
<keyword evidence="3" id="KW-0949">S-adenosyl-L-methionine</keyword>
<reference evidence="6" key="1">
    <citation type="submission" date="2010-11" db="EMBL/GenBank/DDBJ databases">
        <title>The complete genome of Mahella australiensis DSM 15567.</title>
        <authorList>
            <consortium name="US DOE Joint Genome Institute (JGI-PGF)"/>
            <person name="Lucas S."/>
            <person name="Copeland A."/>
            <person name="Lapidus A."/>
            <person name="Bruce D."/>
            <person name="Goodwin L."/>
            <person name="Pitluck S."/>
            <person name="Kyrpides N."/>
            <person name="Mavromatis K."/>
            <person name="Pagani I."/>
            <person name="Ivanova N."/>
            <person name="Teshima H."/>
            <person name="Brettin T."/>
            <person name="Detter J.C."/>
            <person name="Han C."/>
            <person name="Tapia R."/>
            <person name="Land M."/>
            <person name="Hauser L."/>
            <person name="Markowitz V."/>
            <person name="Cheng J.-F."/>
            <person name="Hugenholtz P."/>
            <person name="Woyke T."/>
            <person name="Wu D."/>
            <person name="Spring S."/>
            <person name="Pukall R."/>
            <person name="Steenblock K."/>
            <person name="Schneider S."/>
            <person name="Klenk H.-P."/>
            <person name="Eisen J.A."/>
        </authorList>
    </citation>
    <scope>NUCLEOTIDE SEQUENCE [LARGE SCALE GENOMIC DNA]</scope>
    <source>
        <strain evidence="6">DSM 15567 / CIP 107919 / 50-1 BON</strain>
    </source>
</reference>
<sequence>MYEQFARFYDELGWSQYAAGVWDRLSKYLDSIGFKPRSLLDLACGTGILTIKAAQRGVEAHGLDISEAMLEKAEYNARQADIEVSYVCGDMSHFCMNRHYDIITCTFDAINHLSAYDDWEDTFRCALAHLDDNGLFVFDMNTVKDLSENWDNIHVRKDANGNYVISKSIAFRDKASAAVTFTAFVQRSDRLFDGYEETVTEVTFPIDRVVASLYEIGFADVSVKNDMFEDVPDPEQLNRVFIICRKTKAR</sequence>
<evidence type="ECO:0000313" key="6">
    <source>
        <dbReference type="Proteomes" id="UP000008457"/>
    </source>
</evidence>